<protein>
    <submittedName>
        <fullName evidence="2">Uncharacterized protein</fullName>
    </submittedName>
</protein>
<dbReference type="HOGENOM" id="CLU_068637_1_0_11"/>
<dbReference type="EMBL" id="CP001686">
    <property type="protein sequence ID" value="ACV05336.1"/>
    <property type="molecule type" value="Genomic_DNA"/>
</dbReference>
<dbReference type="AlphaFoldDB" id="C7NJK6"/>
<dbReference type="GO" id="GO:0006596">
    <property type="term" value="P:polyamine biosynthetic process"/>
    <property type="evidence" value="ECO:0007669"/>
    <property type="project" value="UniProtKB-KW"/>
</dbReference>
<dbReference type="KEGG" id="kse:Ksed_02530"/>
<accession>C7NJK6</accession>
<reference evidence="2 3" key="1">
    <citation type="journal article" date="2009" name="Stand. Genomic Sci.">
        <title>Complete genome sequence of Kytococcus sedentarius type strain (541).</title>
        <authorList>
            <person name="Sims D."/>
            <person name="Brettin T."/>
            <person name="Detter J.C."/>
            <person name="Han C."/>
            <person name="Lapidus A."/>
            <person name="Copeland A."/>
            <person name="Glavina Del Rio T."/>
            <person name="Nolan M."/>
            <person name="Chen F."/>
            <person name="Lucas S."/>
            <person name="Tice H."/>
            <person name="Cheng J.F."/>
            <person name="Bruce D."/>
            <person name="Goodwin L."/>
            <person name="Pitluck S."/>
            <person name="Ovchinnikova G."/>
            <person name="Pati A."/>
            <person name="Ivanova N."/>
            <person name="Mavrommatis K."/>
            <person name="Chen A."/>
            <person name="Palaniappan K."/>
            <person name="D'haeseleer P."/>
            <person name="Chain P."/>
            <person name="Bristow J."/>
            <person name="Eisen J.A."/>
            <person name="Markowitz V."/>
            <person name="Hugenholtz P."/>
            <person name="Schneider S."/>
            <person name="Goker M."/>
            <person name="Pukall R."/>
            <person name="Kyrpides N.C."/>
            <person name="Klenk H.P."/>
        </authorList>
    </citation>
    <scope>NUCLEOTIDE SEQUENCE [LARGE SCALE GENOMIC DNA]</scope>
    <source>
        <strain evidence="3">ATCC 14392 / DSM 20547 / JCM 11482 / CCUG 33030 / NBRC 15357 / NCTC 11040 / CCM 314 / 541</strain>
    </source>
</reference>
<dbReference type="STRING" id="478801.Ksed_02530"/>
<keyword evidence="1" id="KW-0620">Polyamine biosynthesis</keyword>
<evidence type="ECO:0000313" key="2">
    <source>
        <dbReference type="EMBL" id="ACV05336.1"/>
    </source>
</evidence>
<evidence type="ECO:0000256" key="1">
    <source>
        <dbReference type="ARBA" id="ARBA00023115"/>
    </source>
</evidence>
<dbReference type="RefSeq" id="WP_012801754.1">
    <property type="nucleotide sequence ID" value="NC_013169.1"/>
</dbReference>
<dbReference type="PANTHER" id="PTHR43317:SF1">
    <property type="entry name" value="THERMOSPERMINE SYNTHASE ACAULIS5"/>
    <property type="match status" value="1"/>
</dbReference>
<dbReference type="Gene3D" id="3.40.50.150">
    <property type="entry name" value="Vaccinia Virus protein VP39"/>
    <property type="match status" value="1"/>
</dbReference>
<name>C7NJK6_KYTSD</name>
<proteinExistence type="predicted"/>
<dbReference type="InterPro" id="IPR029063">
    <property type="entry name" value="SAM-dependent_MTases_sf"/>
</dbReference>
<keyword evidence="3" id="KW-1185">Reference proteome</keyword>
<dbReference type="eggNOG" id="COG0421">
    <property type="taxonomic scope" value="Bacteria"/>
</dbReference>
<dbReference type="CDD" id="cd02440">
    <property type="entry name" value="AdoMet_MTases"/>
    <property type="match status" value="1"/>
</dbReference>
<dbReference type="PANTHER" id="PTHR43317">
    <property type="entry name" value="THERMOSPERMINE SYNTHASE ACAULIS5"/>
    <property type="match status" value="1"/>
</dbReference>
<dbReference type="NCBIfam" id="NF037959">
    <property type="entry name" value="MFS_SpdSyn"/>
    <property type="match status" value="1"/>
</dbReference>
<gene>
    <name evidence="2" type="ordered locus">Ksed_02530</name>
</gene>
<dbReference type="Proteomes" id="UP000006666">
    <property type="component" value="Chromosome"/>
</dbReference>
<dbReference type="SUPFAM" id="SSF53335">
    <property type="entry name" value="S-adenosyl-L-methionine-dependent methyltransferases"/>
    <property type="match status" value="1"/>
</dbReference>
<evidence type="ECO:0000313" key="3">
    <source>
        <dbReference type="Proteomes" id="UP000006666"/>
    </source>
</evidence>
<sequence length="270" mass="28060">MPADPAAPPPTRTIQLGTSGQQARIEADELGGHELFIGGHVQSHVDLADPTHVRYEYLRRIATVIDEVTPAGAPLAVLHLGAGALTLVRYVQATRPASAQVVVDIDRELVDFVTTTLPLPAGTDLEVVVGDAREAVAELAGERFDVVVLDVPSNTPETDHLAGPDFHLELLDLLTEQGVLLVNVGDDDGLEFFAGQVRSLKEAATTEGHDGCWVLADAGMLDHLALGNAVLAVGSGLRTAQAALAAAGPHPGAVLDPAGAAALADRIEQC</sequence>
<organism evidence="2 3">
    <name type="scientific">Kytococcus sedentarius (strain ATCC 14392 / DSM 20547 / JCM 11482 / CCUG 33030 / NBRC 15357 / NCTC 11040 / CCM 314 / 541)</name>
    <name type="common">Micrococcus sedentarius</name>
    <dbReference type="NCBI Taxonomy" id="478801"/>
    <lineage>
        <taxon>Bacteria</taxon>
        <taxon>Bacillati</taxon>
        <taxon>Actinomycetota</taxon>
        <taxon>Actinomycetes</taxon>
        <taxon>Micrococcales</taxon>
        <taxon>Kytococcaceae</taxon>
        <taxon>Kytococcus</taxon>
    </lineage>
</organism>